<reference evidence="1 2" key="1">
    <citation type="submission" date="2016-03" db="EMBL/GenBank/DDBJ databases">
        <title>Niastella vici sp. nov., isolated from farmland soil.</title>
        <authorList>
            <person name="Chen L."/>
            <person name="Wang D."/>
            <person name="Yang S."/>
            <person name="Wang G."/>
        </authorList>
    </citation>
    <scope>NUCLEOTIDE SEQUENCE [LARGE SCALE GENOMIC DNA]</scope>
    <source>
        <strain evidence="1 2">DJ57</strain>
    </source>
</reference>
<evidence type="ECO:0000313" key="1">
    <source>
        <dbReference type="EMBL" id="OQP57456.1"/>
    </source>
</evidence>
<dbReference type="AlphaFoldDB" id="A0A1V9FGX8"/>
<organism evidence="1 2">
    <name type="scientific">Niastella vici</name>
    <dbReference type="NCBI Taxonomy" id="1703345"/>
    <lineage>
        <taxon>Bacteria</taxon>
        <taxon>Pseudomonadati</taxon>
        <taxon>Bacteroidota</taxon>
        <taxon>Chitinophagia</taxon>
        <taxon>Chitinophagales</taxon>
        <taxon>Chitinophagaceae</taxon>
        <taxon>Niastella</taxon>
    </lineage>
</organism>
<comment type="caution">
    <text evidence="1">The sequence shown here is derived from an EMBL/GenBank/DDBJ whole genome shotgun (WGS) entry which is preliminary data.</text>
</comment>
<dbReference type="EMBL" id="LVYD01000116">
    <property type="protein sequence ID" value="OQP57456.1"/>
    <property type="molecule type" value="Genomic_DNA"/>
</dbReference>
<accession>A0A1V9FGX8</accession>
<gene>
    <name evidence="1" type="ORF">A3860_39825</name>
</gene>
<evidence type="ECO:0000313" key="2">
    <source>
        <dbReference type="Proteomes" id="UP000192796"/>
    </source>
</evidence>
<name>A0A1V9FGX8_9BACT</name>
<dbReference type="Proteomes" id="UP000192796">
    <property type="component" value="Unassembled WGS sequence"/>
</dbReference>
<protein>
    <submittedName>
        <fullName evidence="1">Uncharacterized protein</fullName>
    </submittedName>
</protein>
<proteinExistence type="predicted"/>
<dbReference type="SUPFAM" id="SSF63825">
    <property type="entry name" value="YWTD domain"/>
    <property type="match status" value="1"/>
</dbReference>
<keyword evidence="2" id="KW-1185">Reference proteome</keyword>
<sequence length="306" mass="34938">MFLFFSICLFNRGFANTLVNYQPFYGEMDTVRKIGDVVIASNELTKGLQDLDAFDVYNNTMYIVNKKRLLQIDLNNGAITTNKTINGFLANLLMPNLYVSNLKVVNDGFWVTILNNLYFISTTGVVKKVYHTYRFFYTFNTANDNLLVTTMDSVELISKSGKRLSVLQFPLTSGNGWIHSTTGLYYNAIEQDSIAAIEATGKNVISTKRYAPLAEMKTIKEPYVSYVSDKYFVVIPYATRNVISLVLKNDFPKRVYKSFSIKGCTPDHNQVEMEEDIPRFRTTYEGDRFFVAAIARGHLRIFSFIP</sequence>